<organism evidence="1 2">
    <name type="scientific">Funneliformis geosporum</name>
    <dbReference type="NCBI Taxonomy" id="1117311"/>
    <lineage>
        <taxon>Eukaryota</taxon>
        <taxon>Fungi</taxon>
        <taxon>Fungi incertae sedis</taxon>
        <taxon>Mucoromycota</taxon>
        <taxon>Glomeromycotina</taxon>
        <taxon>Glomeromycetes</taxon>
        <taxon>Glomerales</taxon>
        <taxon>Glomeraceae</taxon>
        <taxon>Funneliformis</taxon>
    </lineage>
</organism>
<name>A0A9W4SE97_9GLOM</name>
<evidence type="ECO:0000313" key="2">
    <source>
        <dbReference type="Proteomes" id="UP001153678"/>
    </source>
</evidence>
<dbReference type="Proteomes" id="UP001153678">
    <property type="component" value="Unassembled WGS sequence"/>
</dbReference>
<dbReference type="EMBL" id="CAMKVN010000216">
    <property type="protein sequence ID" value="CAI2165339.1"/>
    <property type="molecule type" value="Genomic_DNA"/>
</dbReference>
<keyword evidence="2" id="KW-1185">Reference proteome</keyword>
<proteinExistence type="predicted"/>
<dbReference type="AlphaFoldDB" id="A0A9W4SE97"/>
<accession>A0A9W4SE97</accession>
<protein>
    <submittedName>
        <fullName evidence="1">8476_t:CDS:1</fullName>
    </submittedName>
</protein>
<reference evidence="1" key="1">
    <citation type="submission" date="2022-08" db="EMBL/GenBank/DDBJ databases">
        <authorList>
            <person name="Kallberg Y."/>
            <person name="Tangrot J."/>
            <person name="Rosling A."/>
        </authorList>
    </citation>
    <scope>NUCLEOTIDE SEQUENCE</scope>
    <source>
        <strain evidence="1">Wild A</strain>
    </source>
</reference>
<sequence>MDPTFQLSLDALDSIMLDEINNDSCYDELLTSLIISRLNQKKQLAVLLYRLGGKSTIWEICSKFGIAEGTVLLFTSRIIVALKSLKSQTIIWPRDNYRQEVHRGFEEKRGFPNVIGALDGSHMNLFEAPTVVDHCGLFTFYDIGYPASAHDAKNTKMATDLIEISLIMHNLVERLNDVWETSEDTDMHQIQYSIDFNSEISQEIKELGKIKRQNLMDIVL</sequence>
<evidence type="ECO:0000313" key="1">
    <source>
        <dbReference type="EMBL" id="CAI2165339.1"/>
    </source>
</evidence>
<gene>
    <name evidence="1" type="ORF">FWILDA_LOCUS2022</name>
</gene>
<dbReference type="OrthoDB" id="2445244at2759"/>
<comment type="caution">
    <text evidence="1">The sequence shown here is derived from an EMBL/GenBank/DDBJ whole genome shotgun (WGS) entry which is preliminary data.</text>
</comment>